<dbReference type="InterPro" id="IPR007021">
    <property type="entry name" value="DUF659"/>
</dbReference>
<feature type="domain" description="DUF659" evidence="2">
    <location>
        <begin position="130"/>
        <end position="232"/>
    </location>
</feature>
<feature type="compositionally biased region" description="Polar residues" evidence="1">
    <location>
        <begin position="47"/>
        <end position="59"/>
    </location>
</feature>
<dbReference type="SUPFAM" id="SSF53098">
    <property type="entry name" value="Ribonuclease H-like"/>
    <property type="match status" value="1"/>
</dbReference>
<dbReference type="InterPro" id="IPR012337">
    <property type="entry name" value="RNaseH-like_sf"/>
</dbReference>
<accession>A0ABQ4ZVA5</accession>
<evidence type="ECO:0000256" key="1">
    <source>
        <dbReference type="SAM" id="MobiDB-lite"/>
    </source>
</evidence>
<evidence type="ECO:0000259" key="2">
    <source>
        <dbReference type="Pfam" id="PF04937"/>
    </source>
</evidence>
<evidence type="ECO:0000313" key="4">
    <source>
        <dbReference type="Proteomes" id="UP001151760"/>
    </source>
</evidence>
<name>A0ABQ4ZVA5_9ASTR</name>
<comment type="caution">
    <text evidence="3">The sequence shown here is derived from an EMBL/GenBank/DDBJ whole genome shotgun (WGS) entry which is preliminary data.</text>
</comment>
<proteinExistence type="predicted"/>
<feature type="compositionally biased region" description="Low complexity" evidence="1">
    <location>
        <begin position="60"/>
        <end position="75"/>
    </location>
</feature>
<dbReference type="PANTHER" id="PTHR32166:SF74">
    <property type="entry name" value="OS05G0256350 PROTEIN"/>
    <property type="match status" value="1"/>
</dbReference>
<reference evidence="3" key="2">
    <citation type="submission" date="2022-01" db="EMBL/GenBank/DDBJ databases">
        <authorList>
            <person name="Yamashiro T."/>
            <person name="Shiraishi A."/>
            <person name="Satake H."/>
            <person name="Nakayama K."/>
        </authorList>
    </citation>
    <scope>NUCLEOTIDE SEQUENCE</scope>
</reference>
<organism evidence="3 4">
    <name type="scientific">Tanacetum coccineum</name>
    <dbReference type="NCBI Taxonomy" id="301880"/>
    <lineage>
        <taxon>Eukaryota</taxon>
        <taxon>Viridiplantae</taxon>
        <taxon>Streptophyta</taxon>
        <taxon>Embryophyta</taxon>
        <taxon>Tracheophyta</taxon>
        <taxon>Spermatophyta</taxon>
        <taxon>Magnoliopsida</taxon>
        <taxon>eudicotyledons</taxon>
        <taxon>Gunneridae</taxon>
        <taxon>Pentapetalae</taxon>
        <taxon>asterids</taxon>
        <taxon>campanulids</taxon>
        <taxon>Asterales</taxon>
        <taxon>Asteraceae</taxon>
        <taxon>Asteroideae</taxon>
        <taxon>Anthemideae</taxon>
        <taxon>Anthemidinae</taxon>
        <taxon>Tanacetum</taxon>
    </lineage>
</organism>
<dbReference type="PANTHER" id="PTHR32166">
    <property type="entry name" value="OSJNBA0013A04.12 PROTEIN"/>
    <property type="match status" value="1"/>
</dbReference>
<keyword evidence="4" id="KW-1185">Reference proteome</keyword>
<evidence type="ECO:0000313" key="3">
    <source>
        <dbReference type="EMBL" id="GJS93082.1"/>
    </source>
</evidence>
<dbReference type="EMBL" id="BQNB010011629">
    <property type="protein sequence ID" value="GJS93082.1"/>
    <property type="molecule type" value="Genomic_DNA"/>
</dbReference>
<gene>
    <name evidence="3" type="ORF">Tco_0800050</name>
</gene>
<sequence length="249" mass="27072">MSTGDEKPGRCANVYSEVQTSRLNFDLPLPSVLKSSFDVVDGPKSSAAGNPGQSSYASVNPNSGANTSSGSTGCSKVTTNITKRVLASMHEKEKITKEKKRNIEILRSENTLDLSEDEDADDEVQVRGDVNGKVRSLINFLLNCPTGTIFLKSIDASEHVKDAQLIVKMINEVIEDVGEENILQFITDNGSNYKAAGAILEEQHPKLFWTPCAAHCVNLMIGDIGEKIPKIKSGFNTQCKPVRVKSEQV</sequence>
<feature type="region of interest" description="Disordered" evidence="1">
    <location>
        <begin position="40"/>
        <end position="75"/>
    </location>
</feature>
<protein>
    <recommendedName>
        <fullName evidence="2">DUF659 domain-containing protein</fullName>
    </recommendedName>
</protein>
<reference evidence="3" key="1">
    <citation type="journal article" date="2022" name="Int. J. Mol. Sci.">
        <title>Draft Genome of Tanacetum Coccineum: Genomic Comparison of Closely Related Tanacetum-Family Plants.</title>
        <authorList>
            <person name="Yamashiro T."/>
            <person name="Shiraishi A."/>
            <person name="Nakayama K."/>
            <person name="Satake H."/>
        </authorList>
    </citation>
    <scope>NUCLEOTIDE SEQUENCE</scope>
</reference>
<dbReference type="Pfam" id="PF04937">
    <property type="entry name" value="DUF659"/>
    <property type="match status" value="1"/>
</dbReference>
<dbReference type="Proteomes" id="UP001151760">
    <property type="component" value="Unassembled WGS sequence"/>
</dbReference>